<name>A0A420WE64_9PROT</name>
<dbReference type="GO" id="GO:0030170">
    <property type="term" value="F:pyridoxal phosphate binding"/>
    <property type="evidence" value="ECO:0007669"/>
    <property type="project" value="InterPro"/>
</dbReference>
<evidence type="ECO:0000256" key="2">
    <source>
        <dbReference type="ARBA" id="ARBA00022898"/>
    </source>
</evidence>
<dbReference type="InterPro" id="IPR015421">
    <property type="entry name" value="PyrdxlP-dep_Trfase_major"/>
</dbReference>
<dbReference type="InterPro" id="IPR054542">
    <property type="entry name" value="Cys_met_metab_PP"/>
</dbReference>
<dbReference type="InterPro" id="IPR000277">
    <property type="entry name" value="Cys/Met-Metab_PyrdxlP-dep_enz"/>
</dbReference>
<dbReference type="FunFam" id="3.40.640.10:FF:000046">
    <property type="entry name" value="Cystathionine gamma-lyase"/>
    <property type="match status" value="1"/>
</dbReference>
<dbReference type="NCBIfam" id="TIGR02080">
    <property type="entry name" value="O_succ_thio_ly"/>
    <property type="match status" value="1"/>
</dbReference>
<accession>A0A420WE64</accession>
<dbReference type="SUPFAM" id="SSF53383">
    <property type="entry name" value="PLP-dependent transferases"/>
    <property type="match status" value="1"/>
</dbReference>
<evidence type="ECO:0000313" key="5">
    <source>
        <dbReference type="EMBL" id="RKQ69314.1"/>
    </source>
</evidence>
<dbReference type="PIRSF" id="PIRSF001434">
    <property type="entry name" value="CGS"/>
    <property type="match status" value="1"/>
</dbReference>
<comment type="caution">
    <text evidence="5">The sequence shown here is derived from an EMBL/GenBank/DDBJ whole genome shotgun (WGS) entry which is preliminary data.</text>
</comment>
<dbReference type="InParanoid" id="A0A420WE64"/>
<sequence>MTDKPHIQTQIVQAEIGSDPAFGAVAPPLYTSSTYLWPSVEEKGPYDYGRTANPNRAGLSKALSILEGGSSTVITSSGMSAIDLCLNLIKADDLIIAPHDCYGGTHRLLTHRAAQGRVRVLFIDQSDPEALHEALDEKPAMVLIETPSNPLMRLVDISKIAKLSKACGAIVVADNTFLSPVRQQPLSLGCDIVVHSTTKYLNGHSDVVGGAVIAKSAEHGETLAWWANCAGVTGSPFDAWQTLRGLRTLSARMDIQESNAEAIAKYLKKHKAVTKVYYPGLRSDPGYKLMKAQQSGPGAMLSFELETPALAAKALNSIEIFQLAASLGGVESLICQPSTMTHRGMAESARLEAGITDNLLRLSVGMETENDLIKALDKALS</sequence>
<protein>
    <submittedName>
        <fullName evidence="5">Cystathionine gamma-synthase</fullName>
    </submittedName>
</protein>
<gene>
    <name evidence="5" type="ORF">DES40_2114</name>
</gene>
<dbReference type="GO" id="GO:0005737">
    <property type="term" value="C:cytoplasm"/>
    <property type="evidence" value="ECO:0007669"/>
    <property type="project" value="TreeGrafter"/>
</dbReference>
<dbReference type="Proteomes" id="UP000282211">
    <property type="component" value="Unassembled WGS sequence"/>
</dbReference>
<evidence type="ECO:0000313" key="6">
    <source>
        <dbReference type="Proteomes" id="UP000282211"/>
    </source>
</evidence>
<dbReference type="OrthoDB" id="9790858at2"/>
<proteinExistence type="inferred from homology"/>
<dbReference type="GO" id="GO:0004123">
    <property type="term" value="F:cystathionine gamma-lyase activity"/>
    <property type="evidence" value="ECO:0007669"/>
    <property type="project" value="TreeGrafter"/>
</dbReference>
<evidence type="ECO:0000256" key="1">
    <source>
        <dbReference type="ARBA" id="ARBA00001933"/>
    </source>
</evidence>
<dbReference type="InterPro" id="IPR011821">
    <property type="entry name" value="O_succ_thio_ly"/>
</dbReference>
<dbReference type="Pfam" id="PF01053">
    <property type="entry name" value="Cys_Met_Meta_PP"/>
    <property type="match status" value="1"/>
</dbReference>
<comment type="cofactor">
    <cofactor evidence="1 4">
        <name>pyridoxal 5'-phosphate</name>
        <dbReference type="ChEBI" id="CHEBI:597326"/>
    </cofactor>
</comment>
<dbReference type="CDD" id="cd00614">
    <property type="entry name" value="CGS_like"/>
    <property type="match status" value="1"/>
</dbReference>
<dbReference type="Gene3D" id="3.40.640.10">
    <property type="entry name" value="Type I PLP-dependent aspartate aminotransferase-like (Major domain)"/>
    <property type="match status" value="1"/>
</dbReference>
<dbReference type="AlphaFoldDB" id="A0A420WE64"/>
<organism evidence="5 6">
    <name type="scientific">Litorimonas taeanensis</name>
    <dbReference type="NCBI Taxonomy" id="568099"/>
    <lineage>
        <taxon>Bacteria</taxon>
        <taxon>Pseudomonadati</taxon>
        <taxon>Pseudomonadota</taxon>
        <taxon>Alphaproteobacteria</taxon>
        <taxon>Maricaulales</taxon>
        <taxon>Robiginitomaculaceae</taxon>
    </lineage>
</organism>
<keyword evidence="6" id="KW-1185">Reference proteome</keyword>
<dbReference type="GO" id="GO:0003962">
    <property type="term" value="F:cystathionine gamma-synthase activity"/>
    <property type="evidence" value="ECO:0007669"/>
    <property type="project" value="TreeGrafter"/>
</dbReference>
<dbReference type="Gene3D" id="3.90.1150.10">
    <property type="entry name" value="Aspartate Aminotransferase, domain 1"/>
    <property type="match status" value="1"/>
</dbReference>
<dbReference type="InterPro" id="IPR015424">
    <property type="entry name" value="PyrdxlP-dep_Trfase"/>
</dbReference>
<keyword evidence="2 3" id="KW-0663">Pyridoxal phosphate</keyword>
<dbReference type="GO" id="GO:0019346">
    <property type="term" value="P:transsulfuration"/>
    <property type="evidence" value="ECO:0007669"/>
    <property type="project" value="InterPro"/>
</dbReference>
<dbReference type="PROSITE" id="PS00868">
    <property type="entry name" value="CYS_MET_METAB_PP"/>
    <property type="match status" value="1"/>
</dbReference>
<reference evidence="5 6" key="1">
    <citation type="submission" date="2018-10" db="EMBL/GenBank/DDBJ databases">
        <title>Genomic Encyclopedia of Type Strains, Phase IV (KMG-IV): sequencing the most valuable type-strain genomes for metagenomic binning, comparative biology and taxonomic classification.</title>
        <authorList>
            <person name="Goeker M."/>
        </authorList>
    </citation>
    <scope>NUCLEOTIDE SEQUENCE [LARGE SCALE GENOMIC DNA]</scope>
    <source>
        <strain evidence="5 6">DSM 22008</strain>
    </source>
</reference>
<dbReference type="GO" id="GO:0019343">
    <property type="term" value="P:cysteine biosynthetic process via cystathionine"/>
    <property type="evidence" value="ECO:0007669"/>
    <property type="project" value="TreeGrafter"/>
</dbReference>
<dbReference type="RefSeq" id="WP_121101795.1">
    <property type="nucleotide sequence ID" value="NZ_RBII01000002.1"/>
</dbReference>
<evidence type="ECO:0000256" key="4">
    <source>
        <dbReference type="RuleBase" id="RU362118"/>
    </source>
</evidence>
<dbReference type="EMBL" id="RBII01000002">
    <property type="protein sequence ID" value="RKQ69314.1"/>
    <property type="molecule type" value="Genomic_DNA"/>
</dbReference>
<dbReference type="PANTHER" id="PTHR11808:SF75">
    <property type="entry name" value="CYSTATHIONINE GAMMA-SYNTHASE"/>
    <property type="match status" value="1"/>
</dbReference>
<dbReference type="PANTHER" id="PTHR11808">
    <property type="entry name" value="TRANS-SULFURATION ENZYME FAMILY MEMBER"/>
    <property type="match status" value="1"/>
</dbReference>
<feature type="modified residue" description="N6-(pyridoxal phosphate)lysine" evidence="3">
    <location>
        <position position="199"/>
    </location>
</feature>
<dbReference type="FunCoup" id="A0A420WE64">
    <property type="interactions" value="457"/>
</dbReference>
<evidence type="ECO:0000256" key="3">
    <source>
        <dbReference type="PIRSR" id="PIRSR001434-2"/>
    </source>
</evidence>
<dbReference type="InterPro" id="IPR015422">
    <property type="entry name" value="PyrdxlP-dep_Trfase_small"/>
</dbReference>
<comment type="similarity">
    <text evidence="4">Belongs to the trans-sulfuration enzymes family.</text>
</comment>